<name>A0AAI8GDH2_FERIS</name>
<evidence type="ECO:0000313" key="1">
    <source>
        <dbReference type="EMBL" id="AMW33008.1"/>
    </source>
</evidence>
<protein>
    <submittedName>
        <fullName evidence="1">Uncharacterized protein</fullName>
    </submittedName>
</protein>
<evidence type="ECO:0000313" key="2">
    <source>
        <dbReference type="Proteomes" id="UP000093740"/>
    </source>
</evidence>
<reference evidence="1 2" key="1">
    <citation type="journal article" date="2015" name="Stand. Genomic Sci.">
        <title>Genome sequence of a native-feather degrading extremely thermophilic Eubacterium, Fervidobacterium islandicum AW-1.</title>
        <authorList>
            <person name="Lee Y.J."/>
            <person name="Jeong H."/>
            <person name="Park G.S."/>
            <person name="Kwak Y."/>
            <person name="Lee S.J."/>
            <person name="Lee S.J."/>
            <person name="Park M.K."/>
            <person name="Kim J.Y."/>
            <person name="Kang H.K."/>
            <person name="Shin J.H."/>
            <person name="Lee D.W."/>
        </authorList>
    </citation>
    <scope>NUCLEOTIDE SEQUENCE [LARGE SCALE GENOMIC DNA]</scope>
    <source>
        <strain evidence="1 2">AW-1</strain>
    </source>
</reference>
<organism evidence="1 2">
    <name type="scientific">Fervidobacterium islandicum</name>
    <dbReference type="NCBI Taxonomy" id="2423"/>
    <lineage>
        <taxon>Bacteria</taxon>
        <taxon>Thermotogati</taxon>
        <taxon>Thermotogota</taxon>
        <taxon>Thermotogae</taxon>
        <taxon>Thermotogales</taxon>
        <taxon>Fervidobacteriaceae</taxon>
        <taxon>Fervidobacterium</taxon>
    </lineage>
</organism>
<sequence length="265" mass="30347">MKRRAPIVRSIFLLLVAIILIADTFLMGETLFFGVSPFDTSFRLVGRYDFSFWKFVATFSASIKVEQKVGFVRLIPDFSDVFEYFEFRNEPYKVTYSNLNNDIPFTTFANPAKKSWNATWVNTGYFADGYIHKNDYFSILSDKTNINVTFRVYGMDIFFENSQDGFTIGAGNKVYLFAGDKTGVGLLLNDENFLIYALAFYKDGNFLTKSGFTLKTDNFEINVLNDVIDGSNVLTGKVILKVGEMYVIGRLQGQEVRLDFEFPIW</sequence>
<dbReference type="EMBL" id="CP014334">
    <property type="protein sequence ID" value="AMW33008.1"/>
    <property type="molecule type" value="Genomic_DNA"/>
</dbReference>
<dbReference type="AlphaFoldDB" id="A0AAI8GDH2"/>
<dbReference type="RefSeq" id="WP_062946236.1">
    <property type="nucleotide sequence ID" value="NZ_CP014334.2"/>
</dbReference>
<keyword evidence="2" id="KW-1185">Reference proteome</keyword>
<dbReference type="KEGG" id="fia:NA23_06960"/>
<dbReference type="Proteomes" id="UP000093740">
    <property type="component" value="Chromosome"/>
</dbReference>
<proteinExistence type="predicted"/>
<accession>A0AAI8GDH2</accession>
<gene>
    <name evidence="1" type="ORF">NA23_06960</name>
</gene>